<dbReference type="PANTHER" id="PTHR34396:SF24">
    <property type="entry name" value="BED-TYPE DOMAIN-CONTAINING PROTEIN"/>
    <property type="match status" value="1"/>
</dbReference>
<protein>
    <recommendedName>
        <fullName evidence="4">BED-type domain-containing protein</fullName>
    </recommendedName>
</protein>
<dbReference type="GO" id="GO:1990837">
    <property type="term" value="F:sequence-specific double-stranded DNA binding"/>
    <property type="evidence" value="ECO:0007669"/>
    <property type="project" value="TreeGrafter"/>
</dbReference>
<dbReference type="SMART" id="SM00614">
    <property type="entry name" value="ZnF_BED"/>
    <property type="match status" value="1"/>
</dbReference>
<dbReference type="GO" id="GO:0005634">
    <property type="term" value="C:nucleus"/>
    <property type="evidence" value="ECO:0007669"/>
    <property type="project" value="TreeGrafter"/>
</dbReference>
<proteinExistence type="predicted"/>
<keyword evidence="3" id="KW-1185">Reference proteome</keyword>
<comment type="caution">
    <text evidence="2">The sequence shown here is derived from an EMBL/GenBank/DDBJ whole genome shotgun (WGS) entry which is preliminary data.</text>
</comment>
<name>A0A9Q0HAS0_9MAGN</name>
<organism evidence="2 3">
    <name type="scientific">Protea cynaroides</name>
    <dbReference type="NCBI Taxonomy" id="273540"/>
    <lineage>
        <taxon>Eukaryota</taxon>
        <taxon>Viridiplantae</taxon>
        <taxon>Streptophyta</taxon>
        <taxon>Embryophyta</taxon>
        <taxon>Tracheophyta</taxon>
        <taxon>Spermatophyta</taxon>
        <taxon>Magnoliopsida</taxon>
        <taxon>Proteales</taxon>
        <taxon>Proteaceae</taxon>
        <taxon>Protea</taxon>
    </lineage>
</organism>
<dbReference type="OrthoDB" id="1745426at2759"/>
<accession>A0A9Q0HAS0</accession>
<evidence type="ECO:0000256" key="1">
    <source>
        <dbReference type="SAM" id="MobiDB-lite"/>
    </source>
</evidence>
<dbReference type="PANTHER" id="PTHR34396">
    <property type="entry name" value="OS03G0264950 PROTEIN-RELATED"/>
    <property type="match status" value="1"/>
</dbReference>
<dbReference type="AlphaFoldDB" id="A0A9Q0HAS0"/>
<dbReference type="Proteomes" id="UP001141806">
    <property type="component" value="Unassembled WGS sequence"/>
</dbReference>
<feature type="region of interest" description="Disordered" evidence="1">
    <location>
        <begin position="19"/>
        <end position="39"/>
    </location>
</feature>
<evidence type="ECO:0008006" key="4">
    <source>
        <dbReference type="Google" id="ProtNLM"/>
    </source>
</evidence>
<evidence type="ECO:0000313" key="2">
    <source>
        <dbReference type="EMBL" id="KAJ4961811.1"/>
    </source>
</evidence>
<dbReference type="EMBL" id="JAMYWD010000009">
    <property type="protein sequence ID" value="KAJ4961811.1"/>
    <property type="molecule type" value="Genomic_DNA"/>
</dbReference>
<sequence length="212" mass="23815">MDTKNAEFETVEEIVSNSSQQLPSIGSGLDIHGEGGDVASRKRSRSRSAICWTSNWFIPLDPKFSLDGRPRAQCSKCKQLFLADPSKNGTSTLNNHMKRCPNRENKEINQMFLQQSGGKLNLRDLKINSALVREMVLTLIVNNELPLKFVEYEEFRKLMLYVYPGYNPINPNQDQNEDGEELSEALRDVLSVPDNASKMSIATTVDSATVDD</sequence>
<dbReference type="GO" id="GO:0006357">
    <property type="term" value="P:regulation of transcription by RNA polymerase II"/>
    <property type="evidence" value="ECO:0007669"/>
    <property type="project" value="TreeGrafter"/>
</dbReference>
<evidence type="ECO:0000313" key="3">
    <source>
        <dbReference type="Proteomes" id="UP001141806"/>
    </source>
</evidence>
<dbReference type="InterPro" id="IPR053031">
    <property type="entry name" value="Cuticle_assoc_protein"/>
</dbReference>
<reference evidence="2" key="1">
    <citation type="journal article" date="2023" name="Plant J.">
        <title>The genome of the king protea, Protea cynaroides.</title>
        <authorList>
            <person name="Chang J."/>
            <person name="Duong T.A."/>
            <person name="Schoeman C."/>
            <person name="Ma X."/>
            <person name="Roodt D."/>
            <person name="Barker N."/>
            <person name="Li Z."/>
            <person name="Van de Peer Y."/>
            <person name="Mizrachi E."/>
        </authorList>
    </citation>
    <scope>NUCLEOTIDE SEQUENCE</scope>
    <source>
        <tissue evidence="2">Young leaves</tissue>
    </source>
</reference>
<gene>
    <name evidence="2" type="ORF">NE237_021721</name>
</gene>